<dbReference type="EMBL" id="SNXW01000001">
    <property type="protein sequence ID" value="TDP88327.1"/>
    <property type="molecule type" value="Genomic_DNA"/>
</dbReference>
<keyword evidence="2" id="KW-1185">Reference proteome</keyword>
<proteinExistence type="predicted"/>
<dbReference type="InterPro" id="IPR021109">
    <property type="entry name" value="Peptidase_aspartic_dom_sf"/>
</dbReference>
<name>A0A4R6RQ94_9BURK</name>
<evidence type="ECO:0000313" key="1">
    <source>
        <dbReference type="EMBL" id="TDP88327.1"/>
    </source>
</evidence>
<keyword evidence="1" id="KW-0645">Protease</keyword>
<dbReference type="Gene3D" id="2.40.70.10">
    <property type="entry name" value="Acid Proteases"/>
    <property type="match status" value="1"/>
</dbReference>
<dbReference type="InterPro" id="IPR001969">
    <property type="entry name" value="Aspartic_peptidase_AS"/>
</dbReference>
<accession>A0A4R6RQ94</accession>
<organism evidence="1 2">
    <name type="scientific">Aquabacterium commune</name>
    <dbReference type="NCBI Taxonomy" id="70586"/>
    <lineage>
        <taxon>Bacteria</taxon>
        <taxon>Pseudomonadati</taxon>
        <taxon>Pseudomonadota</taxon>
        <taxon>Betaproteobacteria</taxon>
        <taxon>Burkholderiales</taxon>
        <taxon>Aquabacterium</taxon>
    </lineage>
</organism>
<dbReference type="Pfam" id="PF13975">
    <property type="entry name" value="gag-asp_proteas"/>
    <property type="match status" value="1"/>
</dbReference>
<dbReference type="OrthoDB" id="185963at2"/>
<dbReference type="InterPro" id="IPR011969">
    <property type="entry name" value="Clan_AA_Asp_peptidase_C"/>
</dbReference>
<dbReference type="AlphaFoldDB" id="A0A4R6RQ94"/>
<protein>
    <submittedName>
        <fullName evidence="1">Aspartyl protease family protein</fullName>
    </submittedName>
</protein>
<dbReference type="InterPro" id="IPR034122">
    <property type="entry name" value="Retropepsin-like_bacterial"/>
</dbReference>
<reference evidence="1 2" key="1">
    <citation type="submission" date="2019-03" db="EMBL/GenBank/DDBJ databases">
        <title>Genomic Encyclopedia of Type Strains, Phase IV (KMG-IV): sequencing the most valuable type-strain genomes for metagenomic binning, comparative biology and taxonomic classification.</title>
        <authorList>
            <person name="Goeker M."/>
        </authorList>
    </citation>
    <scope>NUCLEOTIDE SEQUENCE [LARGE SCALE GENOMIC DNA]</scope>
    <source>
        <strain evidence="1 2">DSM 11901</strain>
    </source>
</reference>
<dbReference type="CDD" id="cd05483">
    <property type="entry name" value="retropepsin_like_bacteria"/>
    <property type="match status" value="1"/>
</dbReference>
<evidence type="ECO:0000313" key="2">
    <source>
        <dbReference type="Proteomes" id="UP000294593"/>
    </source>
</evidence>
<keyword evidence="1" id="KW-0378">Hydrolase</keyword>
<comment type="caution">
    <text evidence="1">The sequence shown here is derived from an EMBL/GenBank/DDBJ whole genome shotgun (WGS) entry which is preliminary data.</text>
</comment>
<dbReference type="GO" id="GO:0006508">
    <property type="term" value="P:proteolysis"/>
    <property type="evidence" value="ECO:0007669"/>
    <property type="project" value="UniProtKB-KW"/>
</dbReference>
<dbReference type="SUPFAM" id="SSF50630">
    <property type="entry name" value="Acid proteases"/>
    <property type="match status" value="1"/>
</dbReference>
<dbReference type="NCBIfam" id="TIGR02281">
    <property type="entry name" value="clan_AA_DTGA"/>
    <property type="match status" value="1"/>
</dbReference>
<sequence>MAVKVNEVRRACSARLLGLPLVWVLALVSAPAWSQSVAMTGSMGSKALLVVNGGAPKALAAGDTHQGVKVLSVGAEQATVEVGGKRQTVTLGGAPVSVGGGGGGGGGGSQIVLTASSGGHFLTLGSINGRSTQFMVDTGATSVAMGADEARHMGIDFEKAPRLAGSTANGTVWMYRVKLRSVRIQDVEVNEVDAVVVPQGMPHVLLGNSFLTRFQMKRDNDVMTLTRRY</sequence>
<dbReference type="GO" id="GO:0004190">
    <property type="term" value="F:aspartic-type endopeptidase activity"/>
    <property type="evidence" value="ECO:0007669"/>
    <property type="project" value="InterPro"/>
</dbReference>
<gene>
    <name evidence="1" type="ORF">EV672_101473</name>
</gene>
<dbReference type="Proteomes" id="UP000294593">
    <property type="component" value="Unassembled WGS sequence"/>
</dbReference>
<dbReference type="PROSITE" id="PS00141">
    <property type="entry name" value="ASP_PROTEASE"/>
    <property type="match status" value="1"/>
</dbReference>